<reference evidence="4 5" key="1">
    <citation type="journal article" date="2012" name="Stand. Genomic Sci.">
        <title>Complete genome sequence of the aerobic, heterotroph Marinithermus hydrothermalis type strain (T1(T)) from a deep-sea hydrothermal vent chimney.</title>
        <authorList>
            <person name="Copeland A."/>
            <person name="Gu W."/>
            <person name="Yasawong M."/>
            <person name="Lapidus A."/>
            <person name="Lucas S."/>
            <person name="Deshpande S."/>
            <person name="Pagani I."/>
            <person name="Tapia R."/>
            <person name="Cheng J.F."/>
            <person name="Goodwin L.A."/>
            <person name="Pitluck S."/>
            <person name="Liolios K."/>
            <person name="Ivanova N."/>
            <person name="Mavromatis K."/>
            <person name="Mikhailova N."/>
            <person name="Pati A."/>
            <person name="Chen A."/>
            <person name="Palaniappan K."/>
            <person name="Land M."/>
            <person name="Pan C."/>
            <person name="Brambilla E.M."/>
            <person name="Rohde M."/>
            <person name="Tindall B.J."/>
            <person name="Sikorski J."/>
            <person name="Goker M."/>
            <person name="Detter J.C."/>
            <person name="Bristow J."/>
            <person name="Eisen J.A."/>
            <person name="Markowitz V."/>
            <person name="Hugenholtz P."/>
            <person name="Kyrpides N.C."/>
            <person name="Klenk H.P."/>
            <person name="Woyke T."/>
        </authorList>
    </citation>
    <scope>NUCLEOTIDE SEQUENCE [LARGE SCALE GENOMIC DNA]</scope>
    <source>
        <strain evidence="5">DSM 14884 / JCM 11576 / T1</strain>
    </source>
</reference>
<protein>
    <submittedName>
        <fullName evidence="4">Response regulator receiver protein</fullName>
    </submittedName>
</protein>
<dbReference type="Pfam" id="PF08463">
    <property type="entry name" value="EcoEI_R_C"/>
    <property type="match status" value="1"/>
</dbReference>
<dbReference type="eggNOG" id="COG0745">
    <property type="taxonomic scope" value="Bacteria"/>
</dbReference>
<keyword evidence="1 2" id="KW-0597">Phosphoprotein</keyword>
<dbReference type="SMART" id="SM00448">
    <property type="entry name" value="REC"/>
    <property type="match status" value="1"/>
</dbReference>
<evidence type="ECO:0000256" key="1">
    <source>
        <dbReference type="ARBA" id="ARBA00022553"/>
    </source>
</evidence>
<dbReference type="GO" id="GO:0006304">
    <property type="term" value="P:DNA modification"/>
    <property type="evidence" value="ECO:0007669"/>
    <property type="project" value="InterPro"/>
</dbReference>
<dbReference type="Proteomes" id="UP000007030">
    <property type="component" value="Chromosome"/>
</dbReference>
<evidence type="ECO:0000313" key="4">
    <source>
        <dbReference type="EMBL" id="AEB12531.1"/>
    </source>
</evidence>
<dbReference type="Gene3D" id="3.40.50.2300">
    <property type="match status" value="1"/>
</dbReference>
<dbReference type="SUPFAM" id="SSF52172">
    <property type="entry name" value="CheY-like"/>
    <property type="match status" value="1"/>
</dbReference>
<organism evidence="4 5">
    <name type="scientific">Marinithermus hydrothermalis (strain DSM 14884 / JCM 11576 / T1)</name>
    <dbReference type="NCBI Taxonomy" id="869210"/>
    <lineage>
        <taxon>Bacteria</taxon>
        <taxon>Thermotogati</taxon>
        <taxon>Deinococcota</taxon>
        <taxon>Deinococci</taxon>
        <taxon>Thermales</taxon>
        <taxon>Thermaceae</taxon>
        <taxon>Marinithermus</taxon>
    </lineage>
</organism>
<dbReference type="RefSeq" id="WP_013704577.1">
    <property type="nucleotide sequence ID" value="NC_015387.1"/>
</dbReference>
<dbReference type="PANTHER" id="PTHR44591:SF18">
    <property type="entry name" value="REGULATORY PROTEIN"/>
    <property type="match status" value="1"/>
</dbReference>
<dbReference type="InterPro" id="IPR011006">
    <property type="entry name" value="CheY-like_superfamily"/>
</dbReference>
<dbReference type="GO" id="GO:0003677">
    <property type="term" value="F:DNA binding"/>
    <property type="evidence" value="ECO:0007669"/>
    <property type="project" value="InterPro"/>
</dbReference>
<dbReference type="Pfam" id="PF00072">
    <property type="entry name" value="Response_reg"/>
    <property type="match status" value="1"/>
</dbReference>
<dbReference type="KEGG" id="mhd:Marky_1798"/>
<dbReference type="AlphaFoldDB" id="F2NPN0"/>
<dbReference type="CDD" id="cd00156">
    <property type="entry name" value="REC"/>
    <property type="match status" value="1"/>
</dbReference>
<dbReference type="GO" id="GO:0000160">
    <property type="term" value="P:phosphorelay signal transduction system"/>
    <property type="evidence" value="ECO:0007669"/>
    <property type="project" value="InterPro"/>
</dbReference>
<dbReference type="GO" id="GO:0003824">
    <property type="term" value="F:catalytic activity"/>
    <property type="evidence" value="ECO:0007669"/>
    <property type="project" value="InterPro"/>
</dbReference>
<dbReference type="InterPro" id="IPR001789">
    <property type="entry name" value="Sig_transdc_resp-reg_receiver"/>
</dbReference>
<keyword evidence="5" id="KW-1185">Reference proteome</keyword>
<dbReference type="InterPro" id="IPR013670">
    <property type="entry name" value="EcoEI_R_C_dom"/>
</dbReference>
<dbReference type="PANTHER" id="PTHR44591">
    <property type="entry name" value="STRESS RESPONSE REGULATOR PROTEIN 1"/>
    <property type="match status" value="1"/>
</dbReference>
<dbReference type="InterPro" id="IPR050595">
    <property type="entry name" value="Bact_response_regulator"/>
</dbReference>
<evidence type="ECO:0000259" key="3">
    <source>
        <dbReference type="PROSITE" id="PS50110"/>
    </source>
</evidence>
<proteinExistence type="predicted"/>
<feature type="domain" description="Response regulatory" evidence="3">
    <location>
        <begin position="2"/>
        <end position="118"/>
    </location>
</feature>
<dbReference type="PROSITE" id="PS50110">
    <property type="entry name" value="RESPONSE_REGULATORY"/>
    <property type="match status" value="1"/>
</dbReference>
<evidence type="ECO:0000313" key="5">
    <source>
        <dbReference type="Proteomes" id="UP000007030"/>
    </source>
</evidence>
<dbReference type="OrthoDB" id="9759232at2"/>
<feature type="modified residue" description="4-aspartylphosphate" evidence="2">
    <location>
        <position position="51"/>
    </location>
</feature>
<sequence>MRVLVVEDDPGMIRFLEVILTGMGCGVDVARDGREALEYLKGHTPDLILLDVMLPELDGLGLLTRIRQVRRLQEVPVLVLTADVSSSTALQARMLKADAFLTKPVTSQELRRTVRELLAARGGVLLPGGVRVGSVEEARPYFAAALGDEVAFRQAWRKAETREARLAELERQGWLEALERLVPRPEVDVYDRLGHVAYGWPLLARKARAERARAQLEAFAEKERAVAEALLAVYAEKGVQAMERLDTLDRPALRPLGGERAVVQALGGLRAYLEFLDRLAAVIYAD</sequence>
<name>F2NPN0_MARHT</name>
<dbReference type="HOGENOM" id="CLU_081269_0_0_0"/>
<evidence type="ECO:0000256" key="2">
    <source>
        <dbReference type="PROSITE-ProRule" id="PRU00169"/>
    </source>
</evidence>
<gene>
    <name evidence="4" type="ordered locus">Marky_1798</name>
</gene>
<accession>F2NPN0</accession>
<dbReference type="EMBL" id="CP002630">
    <property type="protein sequence ID" value="AEB12531.1"/>
    <property type="molecule type" value="Genomic_DNA"/>
</dbReference>
<dbReference type="STRING" id="869210.Marky_1798"/>